<sequence>MAEGTKICRPDEFDFILCLDKLNDVTDIVMTDNLLETGFASLKFKTNQVFDEYLQFTDADGYFLAYFVSEQLRISIDLVPVVYKRGWWPINTDIDKIPLVSPDIKAAGCFLTLQTKALKILLHDNDCISQTCNTEDPEEEQANKRLLRISAAPAEIFLMKSLPDDFRQAYVLAKVLKKKVVDFVECTAKTSDIFIAESDIEILLLDDFQAEDGVIVISEDSYHACMIKVYIGSDMNDVRGGDGFEEESVTRVARLPTRGKRKRKPQSDTYFMFVLLI</sequence>
<dbReference type="OrthoDB" id="6139340at2759"/>
<keyword evidence="2" id="KW-1185">Reference proteome</keyword>
<protein>
    <submittedName>
        <fullName evidence="1">Uncharacterized protein</fullName>
    </submittedName>
</protein>
<reference evidence="1 2" key="1">
    <citation type="submission" date="2020-06" db="EMBL/GenBank/DDBJ databases">
        <authorList>
            <person name="Li R."/>
            <person name="Bekaert M."/>
        </authorList>
    </citation>
    <scope>NUCLEOTIDE SEQUENCE [LARGE SCALE GENOMIC DNA]</scope>
    <source>
        <strain evidence="2">wild</strain>
    </source>
</reference>
<proteinExistence type="predicted"/>
<organism evidence="1 2">
    <name type="scientific">Mytilus coruscus</name>
    <name type="common">Sea mussel</name>
    <dbReference type="NCBI Taxonomy" id="42192"/>
    <lineage>
        <taxon>Eukaryota</taxon>
        <taxon>Metazoa</taxon>
        <taxon>Spiralia</taxon>
        <taxon>Lophotrochozoa</taxon>
        <taxon>Mollusca</taxon>
        <taxon>Bivalvia</taxon>
        <taxon>Autobranchia</taxon>
        <taxon>Pteriomorphia</taxon>
        <taxon>Mytilida</taxon>
        <taxon>Mytiloidea</taxon>
        <taxon>Mytilidae</taxon>
        <taxon>Mytilinae</taxon>
        <taxon>Mytilus</taxon>
    </lineage>
</organism>
<dbReference type="EMBL" id="CACVKT020004199">
    <property type="protein sequence ID" value="CAC5388635.1"/>
    <property type="molecule type" value="Genomic_DNA"/>
</dbReference>
<dbReference type="Gene3D" id="3.30.460.90">
    <property type="match status" value="1"/>
</dbReference>
<evidence type="ECO:0000313" key="1">
    <source>
        <dbReference type="EMBL" id="CAC5388635.1"/>
    </source>
</evidence>
<evidence type="ECO:0000313" key="2">
    <source>
        <dbReference type="Proteomes" id="UP000507470"/>
    </source>
</evidence>
<gene>
    <name evidence="1" type="ORF">MCOR_23886</name>
</gene>
<name>A0A6J8BX71_MYTCO</name>
<dbReference type="AlphaFoldDB" id="A0A6J8BX71"/>
<dbReference type="Proteomes" id="UP000507470">
    <property type="component" value="Unassembled WGS sequence"/>
</dbReference>
<accession>A0A6J8BX71</accession>